<dbReference type="Gene3D" id="3.40.430.10">
    <property type="entry name" value="Dihydrofolate Reductase, subunit A"/>
    <property type="match status" value="2"/>
</dbReference>
<evidence type="ECO:0000313" key="4">
    <source>
        <dbReference type="Proteomes" id="UP001500751"/>
    </source>
</evidence>
<name>A0ABN2VCL9_9ACTN</name>
<dbReference type="Pfam" id="PF01872">
    <property type="entry name" value="RibD_C"/>
    <property type="match status" value="1"/>
</dbReference>
<dbReference type="InterPro" id="IPR002734">
    <property type="entry name" value="RibDG_C"/>
</dbReference>
<protein>
    <submittedName>
        <fullName evidence="3">Dihydrofolate reductase family protein</fullName>
    </submittedName>
</protein>
<reference evidence="3 4" key="1">
    <citation type="journal article" date="2019" name="Int. J. Syst. Evol. Microbiol.">
        <title>The Global Catalogue of Microorganisms (GCM) 10K type strain sequencing project: providing services to taxonomists for standard genome sequencing and annotation.</title>
        <authorList>
            <consortium name="The Broad Institute Genomics Platform"/>
            <consortium name="The Broad Institute Genome Sequencing Center for Infectious Disease"/>
            <person name="Wu L."/>
            <person name="Ma J."/>
        </authorList>
    </citation>
    <scope>NUCLEOTIDE SEQUENCE [LARGE SCALE GENOMIC DNA]</scope>
    <source>
        <strain evidence="3 4">JCM 16014</strain>
    </source>
</reference>
<dbReference type="PANTHER" id="PTHR38011">
    <property type="entry name" value="DIHYDROFOLATE REDUCTASE FAMILY PROTEIN (AFU_ORTHOLOGUE AFUA_8G06820)"/>
    <property type="match status" value="1"/>
</dbReference>
<evidence type="ECO:0000259" key="2">
    <source>
        <dbReference type="Pfam" id="PF01872"/>
    </source>
</evidence>
<evidence type="ECO:0000256" key="1">
    <source>
        <dbReference type="SAM" id="MobiDB-lite"/>
    </source>
</evidence>
<dbReference type="Proteomes" id="UP001500751">
    <property type="component" value="Unassembled WGS sequence"/>
</dbReference>
<gene>
    <name evidence="3" type="ORF">GCM10009839_71790</name>
</gene>
<dbReference type="InterPro" id="IPR024072">
    <property type="entry name" value="DHFR-like_dom_sf"/>
</dbReference>
<evidence type="ECO:0000313" key="3">
    <source>
        <dbReference type="EMBL" id="GAA2053533.1"/>
    </source>
</evidence>
<dbReference type="PANTHER" id="PTHR38011:SF12">
    <property type="entry name" value="BIFUNCTIONAL DEAMINASE-REDUCTASE DOMAIN PROTEIN"/>
    <property type="match status" value="1"/>
</dbReference>
<accession>A0ABN2VCL9</accession>
<comment type="caution">
    <text evidence="3">The sequence shown here is derived from an EMBL/GenBank/DDBJ whole genome shotgun (WGS) entry which is preliminary data.</text>
</comment>
<dbReference type="RefSeq" id="WP_344670160.1">
    <property type="nucleotide sequence ID" value="NZ_BAAAQN010000056.1"/>
</dbReference>
<feature type="compositionally biased region" description="Gly residues" evidence="1">
    <location>
        <begin position="60"/>
        <end position="72"/>
    </location>
</feature>
<dbReference type="InterPro" id="IPR050765">
    <property type="entry name" value="Riboflavin_Biosynth_HTPR"/>
</dbReference>
<sequence length="235" mass="24460">MGRVIADISMSLDGFVAGPDDGPGDLPIGRGGERLHRWMFELASWRAQVGKDGGGDRDGGGQNSGGEDGGGQDSASAGAVQNGVASDLMEEYFRRSGAILIGRRMFDHGEPVWGDEPPFRVPVFVLTHRPRAAEAKRGGTSWNFVLDGVASAVAQATAAAGERDVAVMGGGQVISACLAAGLLDELRLHLVPILLGGGVRLFADSADPAVGLEQTRVVSSPGVTHLFYTVRRPTA</sequence>
<feature type="domain" description="Bacterial bifunctional deaminase-reductase C-terminal" evidence="2">
    <location>
        <begin position="4"/>
        <end position="218"/>
    </location>
</feature>
<proteinExistence type="predicted"/>
<dbReference type="SUPFAM" id="SSF53597">
    <property type="entry name" value="Dihydrofolate reductase-like"/>
    <property type="match status" value="1"/>
</dbReference>
<keyword evidence="4" id="KW-1185">Reference proteome</keyword>
<organism evidence="3 4">
    <name type="scientific">Catenulispora yoronensis</name>
    <dbReference type="NCBI Taxonomy" id="450799"/>
    <lineage>
        <taxon>Bacteria</taxon>
        <taxon>Bacillati</taxon>
        <taxon>Actinomycetota</taxon>
        <taxon>Actinomycetes</taxon>
        <taxon>Catenulisporales</taxon>
        <taxon>Catenulisporaceae</taxon>
        <taxon>Catenulispora</taxon>
    </lineage>
</organism>
<feature type="region of interest" description="Disordered" evidence="1">
    <location>
        <begin position="49"/>
        <end position="78"/>
    </location>
</feature>
<dbReference type="EMBL" id="BAAAQN010000056">
    <property type="protein sequence ID" value="GAA2053533.1"/>
    <property type="molecule type" value="Genomic_DNA"/>
</dbReference>